<evidence type="ECO:0000256" key="8">
    <source>
        <dbReference type="ARBA" id="ARBA00077082"/>
    </source>
</evidence>
<dbReference type="EMBL" id="JXXN02001261">
    <property type="protein sequence ID" value="THD25165.1"/>
    <property type="molecule type" value="Genomic_DNA"/>
</dbReference>
<evidence type="ECO:0000256" key="1">
    <source>
        <dbReference type="ARBA" id="ARBA00004173"/>
    </source>
</evidence>
<comment type="function">
    <text evidence="6">Involved in the maturation of mitochondrial 4Fe-4S proteins functioning late in the iron-sulfur cluster assembly pathway. May be involved in the binding of an intermediate of Fe/S cluster assembly.</text>
</comment>
<comment type="subcellular location">
    <subcellularLocation>
        <location evidence="1">Mitochondrion</location>
    </subcellularLocation>
</comment>
<dbReference type="AlphaFoldDB" id="A0A4E0REN5"/>
<name>A0A4E0REN5_FASHE</name>
<dbReference type="SUPFAM" id="SSF89360">
    <property type="entry name" value="HesB-like domain"/>
    <property type="match status" value="1"/>
</dbReference>
<evidence type="ECO:0000313" key="11">
    <source>
        <dbReference type="EMBL" id="THD25165.1"/>
    </source>
</evidence>
<dbReference type="Pfam" id="PF01521">
    <property type="entry name" value="Fe-S_biosyn"/>
    <property type="match status" value="1"/>
</dbReference>
<sequence>MHQKIGPSNGLLRVLVDSGGCSGFQYKFEVVSAPSPNDIIVEREGVRVLLDESSVDFLKGATLDYEEELIRTGFRISSNPVAEKGCSCGSSFAVKLD</sequence>
<dbReference type="GO" id="GO:0120510">
    <property type="term" value="C:mitochondrial [4Fe-4S] assembly complex"/>
    <property type="evidence" value="ECO:0007669"/>
    <property type="project" value="UniProtKB-ARBA"/>
</dbReference>
<evidence type="ECO:0000313" key="12">
    <source>
        <dbReference type="Proteomes" id="UP000230066"/>
    </source>
</evidence>
<evidence type="ECO:0000256" key="7">
    <source>
        <dbReference type="ARBA" id="ARBA00073313"/>
    </source>
</evidence>
<evidence type="ECO:0000259" key="10">
    <source>
        <dbReference type="Pfam" id="PF01521"/>
    </source>
</evidence>
<keyword evidence="12" id="KW-1185">Reference proteome</keyword>
<dbReference type="GO" id="GO:0005506">
    <property type="term" value="F:iron ion binding"/>
    <property type="evidence" value="ECO:0007669"/>
    <property type="project" value="TreeGrafter"/>
</dbReference>
<accession>A0A4E0REN5</accession>
<keyword evidence="3" id="KW-0479">Metal-binding</keyword>
<dbReference type="Gene3D" id="2.60.300.12">
    <property type="entry name" value="HesB-like domain"/>
    <property type="match status" value="1"/>
</dbReference>
<protein>
    <recommendedName>
        <fullName evidence="7">Iron-sulfur cluster assembly 2 homolog, mitochondrial</fullName>
    </recommendedName>
    <alternativeName>
        <fullName evidence="8">HESB-like domain-containing protein 1</fullName>
    </alternativeName>
</protein>
<dbReference type="InterPro" id="IPR000361">
    <property type="entry name" value="ATAP_core_dom"/>
</dbReference>
<evidence type="ECO:0000256" key="3">
    <source>
        <dbReference type="ARBA" id="ARBA00022723"/>
    </source>
</evidence>
<dbReference type="InterPro" id="IPR035903">
    <property type="entry name" value="HesB-like_dom_sf"/>
</dbReference>
<proteinExistence type="inferred from homology"/>
<dbReference type="GO" id="GO:0016226">
    <property type="term" value="P:iron-sulfur cluster assembly"/>
    <property type="evidence" value="ECO:0007669"/>
    <property type="project" value="InterPro"/>
</dbReference>
<dbReference type="Proteomes" id="UP000230066">
    <property type="component" value="Unassembled WGS sequence"/>
</dbReference>
<gene>
    <name evidence="11" type="ORF">D915_004043</name>
</gene>
<dbReference type="GO" id="GO:0051539">
    <property type="term" value="F:4 iron, 4 sulfur cluster binding"/>
    <property type="evidence" value="ECO:0007669"/>
    <property type="project" value="TreeGrafter"/>
</dbReference>
<evidence type="ECO:0000256" key="6">
    <source>
        <dbReference type="ARBA" id="ARBA00057540"/>
    </source>
</evidence>
<comment type="subunit">
    <text evidence="9">Heterotetramer; forms a dimer of dimers with IBA57. Interacts with [2Fe-2S]-ISCA2 forming the heterodimer [2Fe- 2S]-ISCA2-IBA57 complex; [2Fe-2S] cluster binding is absolutely required to promote the complex formation.</text>
</comment>
<dbReference type="PANTHER" id="PTHR43011:SF1">
    <property type="entry name" value="IRON-SULFUR CLUSTER ASSEMBLY 2 HOMOLOG, MITOCHONDRIAL"/>
    <property type="match status" value="1"/>
</dbReference>
<dbReference type="PANTHER" id="PTHR43011">
    <property type="entry name" value="IRON-SULFUR CLUSTER ASSEMBLY 2 HOMOLOG, MITOCHONDRIAL"/>
    <property type="match status" value="1"/>
</dbReference>
<dbReference type="FunFam" id="2.60.300.12:FF:000006">
    <property type="entry name" value="Iron-sulfur cluster assembly 2 mitochondrial"/>
    <property type="match status" value="1"/>
</dbReference>
<organism evidence="11 12">
    <name type="scientific">Fasciola hepatica</name>
    <name type="common">Liver fluke</name>
    <dbReference type="NCBI Taxonomy" id="6192"/>
    <lineage>
        <taxon>Eukaryota</taxon>
        <taxon>Metazoa</taxon>
        <taxon>Spiralia</taxon>
        <taxon>Lophotrochozoa</taxon>
        <taxon>Platyhelminthes</taxon>
        <taxon>Trematoda</taxon>
        <taxon>Digenea</taxon>
        <taxon>Plagiorchiida</taxon>
        <taxon>Echinostomata</taxon>
        <taxon>Echinostomatoidea</taxon>
        <taxon>Fasciolidae</taxon>
        <taxon>Fasciola</taxon>
    </lineage>
</organism>
<keyword evidence="5" id="KW-0496">Mitochondrion</keyword>
<dbReference type="GO" id="GO:0051537">
    <property type="term" value="F:2 iron, 2 sulfur cluster binding"/>
    <property type="evidence" value="ECO:0007669"/>
    <property type="project" value="TreeGrafter"/>
</dbReference>
<evidence type="ECO:0000256" key="5">
    <source>
        <dbReference type="ARBA" id="ARBA00023128"/>
    </source>
</evidence>
<dbReference type="InterPro" id="IPR016092">
    <property type="entry name" value="ATAP"/>
</dbReference>
<dbReference type="NCBIfam" id="TIGR00049">
    <property type="entry name" value="iron-sulfur cluster assembly accessory protein"/>
    <property type="match status" value="1"/>
</dbReference>
<evidence type="ECO:0000256" key="9">
    <source>
        <dbReference type="ARBA" id="ARBA00093471"/>
    </source>
</evidence>
<feature type="domain" description="Core" evidence="10">
    <location>
        <begin position="3"/>
        <end position="89"/>
    </location>
</feature>
<evidence type="ECO:0000256" key="2">
    <source>
        <dbReference type="ARBA" id="ARBA00006718"/>
    </source>
</evidence>
<evidence type="ECO:0000256" key="4">
    <source>
        <dbReference type="ARBA" id="ARBA00023004"/>
    </source>
</evidence>
<comment type="similarity">
    <text evidence="2">Belongs to the HesB/IscA family.</text>
</comment>
<reference evidence="11" key="1">
    <citation type="submission" date="2019-03" db="EMBL/GenBank/DDBJ databases">
        <title>Improved annotation for the trematode Fasciola hepatica.</title>
        <authorList>
            <person name="Choi Y.-J."/>
            <person name="Martin J."/>
            <person name="Mitreva M."/>
        </authorList>
    </citation>
    <scope>NUCLEOTIDE SEQUENCE [LARGE SCALE GENOMIC DNA]</scope>
</reference>
<comment type="caution">
    <text evidence="11">The sequence shown here is derived from an EMBL/GenBank/DDBJ whole genome shotgun (WGS) entry which is preliminary data.</text>
</comment>
<keyword evidence="4" id="KW-0408">Iron</keyword>